<evidence type="ECO:0000313" key="1">
    <source>
        <dbReference type="EMBL" id="KAA2241666.1"/>
    </source>
</evidence>
<keyword evidence="2" id="KW-1185">Reference proteome</keyword>
<dbReference type="AlphaFoldDB" id="A0A5B2VTU0"/>
<dbReference type="EMBL" id="VUOC01000003">
    <property type="protein sequence ID" value="KAA2241666.1"/>
    <property type="molecule type" value="Genomic_DNA"/>
</dbReference>
<evidence type="ECO:0008006" key="3">
    <source>
        <dbReference type="Google" id="ProtNLM"/>
    </source>
</evidence>
<comment type="caution">
    <text evidence="1">The sequence shown here is derived from an EMBL/GenBank/DDBJ whole genome shotgun (WGS) entry which is preliminary data.</text>
</comment>
<reference evidence="1 2" key="2">
    <citation type="submission" date="2019-09" db="EMBL/GenBank/DDBJ databases">
        <authorList>
            <person name="Jin C."/>
        </authorList>
    </citation>
    <scope>NUCLEOTIDE SEQUENCE [LARGE SCALE GENOMIC DNA]</scope>
    <source>
        <strain evidence="1 2">BN140078</strain>
    </source>
</reference>
<evidence type="ECO:0000313" key="2">
    <source>
        <dbReference type="Proteomes" id="UP000324611"/>
    </source>
</evidence>
<accession>A0A5B2VTU0</accession>
<name>A0A5B2VTU0_9BACT</name>
<dbReference type="Proteomes" id="UP000324611">
    <property type="component" value="Unassembled WGS sequence"/>
</dbReference>
<gene>
    <name evidence="1" type="ORF">F0L74_17465</name>
</gene>
<proteinExistence type="predicted"/>
<dbReference type="RefSeq" id="WP_149839173.1">
    <property type="nucleotide sequence ID" value="NZ_VUOC01000003.1"/>
</dbReference>
<protein>
    <recommendedName>
        <fullName evidence="3">Prophage tail endopeptidase domain-containing protein</fullName>
    </recommendedName>
</protein>
<organism evidence="1 2">
    <name type="scientific">Chitinophaga agrisoli</name>
    <dbReference type="NCBI Taxonomy" id="2607653"/>
    <lineage>
        <taxon>Bacteria</taxon>
        <taxon>Pseudomonadati</taxon>
        <taxon>Bacteroidota</taxon>
        <taxon>Chitinophagia</taxon>
        <taxon>Chitinophagales</taxon>
        <taxon>Chitinophagaceae</taxon>
        <taxon>Chitinophaga</taxon>
    </lineage>
</organism>
<reference evidence="1 2" key="1">
    <citation type="submission" date="2019-09" db="EMBL/GenBank/DDBJ databases">
        <title>Chitinophaga ginsengihumi sp. nov., isolated from soil of ginseng rhizosphere.</title>
        <authorList>
            <person name="Lee J."/>
        </authorList>
    </citation>
    <scope>NUCLEOTIDE SEQUENCE [LARGE SCALE GENOMIC DNA]</scope>
    <source>
        <strain evidence="1 2">BN140078</strain>
    </source>
</reference>
<sequence>MIAIDIKRGNDVLVSIKPDQSSNQSKTIMGDNIITMQFDLNLYIGFQIGDWCTVYGENYYINQLQPVKKESARRYQYTLVMQSEYYDLSKVQFMFYDANNELKEGVFSLMGNPDVFMDLLIKNANRVGAGWTKGAVINGPYMNMTFNSENCMAVLGRMAAQFGTEYFVQGKKVHLDKRQIDTGITLRQGKDRGLYEIDRQVLNDSNVITRLYAFGADKNLAPDYRNYSTRLLMSDGQLYIEKNVAEYGVVEHTQVFDNIYPHRTGKITSVNAGDPFLFVDTNMDFDLNAYLLPGVSAKVTFNTGQLSGYTFDINSYNSASKTFRVNKNKDEKALDVPSDLLRPAIGDEYVLVDIRMPETYVKKAEADLKTAAMDLLNTNSEPQQQLAVTVDPAYFRKKNIRIDIGDLIWVYDLQLAIDNRIRVTAFTRDFDDEYKYQLTLSDSVSTTPVQDWYGGIGNNSRDIADLNQRLNNRSSENNFVGEVIMADIPATSDTTGMLLLYVDANGKVYKKI</sequence>